<dbReference type="Gene3D" id="1.20.1600.10">
    <property type="entry name" value="Outer membrane efflux proteins (OEP)"/>
    <property type="match status" value="1"/>
</dbReference>
<evidence type="ECO:0000313" key="4">
    <source>
        <dbReference type="Proteomes" id="UP001298424"/>
    </source>
</evidence>
<dbReference type="PANTHER" id="PTHR30203:SF32">
    <property type="entry name" value="CATION EFFLUX SYSTEM PROTEIN CUSC"/>
    <property type="match status" value="1"/>
</dbReference>
<keyword evidence="2" id="KW-0449">Lipoprotein</keyword>
<dbReference type="Proteomes" id="UP001298424">
    <property type="component" value="Unassembled WGS sequence"/>
</dbReference>
<reference evidence="3 4" key="1">
    <citation type="submission" date="2022-02" db="EMBL/GenBank/DDBJ databases">
        <title>Genome sequence data of Kingella unionensis sp. nov. strain CICC 24913 (CCUG 75125).</title>
        <authorList>
            <person name="Xiao M."/>
        </authorList>
    </citation>
    <scope>NUCLEOTIDE SEQUENCE [LARGE SCALE GENOMIC DNA]</scope>
    <source>
        <strain evidence="3 4">CICC 24913</strain>
    </source>
</reference>
<comment type="subcellular location">
    <subcellularLocation>
        <location evidence="2">Cell membrane</location>
        <topology evidence="2">Lipid-anchor</topology>
    </subcellularLocation>
</comment>
<dbReference type="Gene3D" id="2.20.200.10">
    <property type="entry name" value="Outer membrane efflux proteins (OEP)"/>
    <property type="match status" value="1"/>
</dbReference>
<gene>
    <name evidence="3" type="ORF">MB824_01510</name>
</gene>
<name>A0ABS9NKI3_9NEIS</name>
<comment type="similarity">
    <text evidence="1 2">Belongs to the outer membrane factor (OMF) (TC 1.B.17) family.</text>
</comment>
<dbReference type="EMBL" id="JAKOOW010000006">
    <property type="protein sequence ID" value="MCG6503180.1"/>
    <property type="molecule type" value="Genomic_DNA"/>
</dbReference>
<dbReference type="PANTHER" id="PTHR30203">
    <property type="entry name" value="OUTER MEMBRANE CATION EFFLUX PROTEIN"/>
    <property type="match status" value="1"/>
</dbReference>
<evidence type="ECO:0000256" key="1">
    <source>
        <dbReference type="ARBA" id="ARBA00007613"/>
    </source>
</evidence>
<protein>
    <submittedName>
        <fullName evidence="3">Efflux transporter outer membrane subunit</fullName>
    </submittedName>
</protein>
<keyword evidence="2" id="KW-0812">Transmembrane</keyword>
<keyword evidence="4" id="KW-1185">Reference proteome</keyword>
<organism evidence="3 4">
    <name type="scientific">Kingella pumchi</name>
    <dbReference type="NCBI Taxonomy" id="2779506"/>
    <lineage>
        <taxon>Bacteria</taxon>
        <taxon>Pseudomonadati</taxon>
        <taxon>Pseudomonadota</taxon>
        <taxon>Betaproteobacteria</taxon>
        <taxon>Neisseriales</taxon>
        <taxon>Neisseriaceae</taxon>
        <taxon>Kingella</taxon>
    </lineage>
</organism>
<dbReference type="SUPFAM" id="SSF56954">
    <property type="entry name" value="Outer membrane efflux proteins (OEP)"/>
    <property type="match status" value="1"/>
</dbReference>
<dbReference type="RefSeq" id="WP_238745260.1">
    <property type="nucleotide sequence ID" value="NZ_JAKOOW010000006.1"/>
</dbReference>
<proteinExistence type="inferred from homology"/>
<dbReference type="InterPro" id="IPR003423">
    <property type="entry name" value="OMP_efflux"/>
</dbReference>
<evidence type="ECO:0000256" key="2">
    <source>
        <dbReference type="RuleBase" id="RU362097"/>
    </source>
</evidence>
<dbReference type="PROSITE" id="PS51257">
    <property type="entry name" value="PROKAR_LIPOPROTEIN"/>
    <property type="match status" value="1"/>
</dbReference>
<dbReference type="InterPro" id="IPR010131">
    <property type="entry name" value="MdtP/NodT-like"/>
</dbReference>
<comment type="caution">
    <text evidence="3">The sequence shown here is derived from an EMBL/GenBank/DDBJ whole genome shotgun (WGS) entry which is preliminary data.</text>
</comment>
<keyword evidence="2" id="KW-0472">Membrane</keyword>
<keyword evidence="2" id="KW-1134">Transmembrane beta strand</keyword>
<dbReference type="NCBIfam" id="TIGR01845">
    <property type="entry name" value="outer_NodT"/>
    <property type="match status" value="1"/>
</dbReference>
<accession>A0ABS9NKI3</accession>
<sequence>MKTTFKPVLLAVSTAAVLSACNLAPKYQQPKVDLPAEQFRYDARDNGVRAAAVGWQDYFADPRLHRLIEIALKNNTDLRTASLNAEQVRTQYAIARADRFPGLNGNGSATRSGNANGAGNAFSAGLGIASFELDLWGRVRNTSQAALQSYFASTAARDATHLSLISSVAKAHFNEIYAEDAMKLAQNVLDSQQETYRLAKLRHKAGVISAIDLREQETVIENAKASYAAAVRAREQARNALELLIAQKLPDDLPRALPLAQQFNIRNLPAGLSSEVLLNRPDIRAAEHNLRQANANIGAARAAFFPTIGLTGNAGFSSSELSNLFESGSRNWSIGGVISVPIFNWGKTKANLDAAKVAQEKTVVAYEAAVRSAFRDVADALVARAALNSQYQANSAQAKAQAERLRLIRLRYKHGVSSSLNLLDAQRGSYSADSTLLSTRLNMAENLADLYKVLGGGLKRYTQDDEQVRAQLKAVGDARAAENGSSASAPQQQ</sequence>
<keyword evidence="2" id="KW-0564">Palmitate</keyword>
<evidence type="ECO:0000313" key="3">
    <source>
        <dbReference type="EMBL" id="MCG6503180.1"/>
    </source>
</evidence>
<dbReference type="Pfam" id="PF02321">
    <property type="entry name" value="OEP"/>
    <property type="match status" value="2"/>
</dbReference>